<reference evidence="1" key="1">
    <citation type="submission" date="2014-12" db="EMBL/GenBank/DDBJ databases">
        <title>Parallel Evolution in Life History Adaptation Evident in the Tissue-Specific Poeciliopsis prolifica transcriptome.</title>
        <authorList>
            <person name="Jue N.K."/>
            <person name="Foley R.J."/>
            <person name="Obergfell C."/>
            <person name="Reznick D.N."/>
            <person name="O'Neill R.J."/>
            <person name="O'Neill M.J."/>
        </authorList>
    </citation>
    <scope>NUCLEOTIDE SEQUENCE</scope>
</reference>
<dbReference type="EMBL" id="GBYX01476031">
    <property type="protein sequence ID" value="JAO05646.1"/>
    <property type="molecule type" value="Transcribed_RNA"/>
</dbReference>
<organism evidence="1">
    <name type="scientific">Poeciliopsis prolifica</name>
    <name type="common">blackstripe livebearer</name>
    <dbReference type="NCBI Taxonomy" id="188132"/>
    <lineage>
        <taxon>Eukaryota</taxon>
        <taxon>Metazoa</taxon>
        <taxon>Chordata</taxon>
        <taxon>Craniata</taxon>
        <taxon>Vertebrata</taxon>
        <taxon>Euteleostomi</taxon>
        <taxon>Actinopterygii</taxon>
        <taxon>Neopterygii</taxon>
        <taxon>Teleostei</taxon>
        <taxon>Neoteleostei</taxon>
        <taxon>Acanthomorphata</taxon>
        <taxon>Ovalentaria</taxon>
        <taxon>Atherinomorphae</taxon>
        <taxon>Cyprinodontiformes</taxon>
        <taxon>Poeciliidae</taxon>
        <taxon>Poeciliinae</taxon>
        <taxon>Poeciliopsis</taxon>
    </lineage>
</organism>
<proteinExistence type="predicted"/>
<dbReference type="AlphaFoldDB" id="A0A0S7ES52"/>
<sequence>IKAGPWGKQGRGGDPVCSLQEAISLFLFYLGHWVAPTWPQWGCGCRGLDEESRPQINSAIYGQARLTAAQEMGNIAHLAGLLGAVMPQRPGLWQAINVPRRGSESQID</sequence>
<protein>
    <submittedName>
        <fullName evidence="1">PPUP8630</fullName>
    </submittedName>
</protein>
<evidence type="ECO:0000313" key="1">
    <source>
        <dbReference type="EMBL" id="JAO05646.1"/>
    </source>
</evidence>
<name>A0A0S7ES52_9TELE</name>
<gene>
    <name evidence="1" type="primary">PPUP8630</name>
</gene>
<feature type="non-terminal residue" evidence="1">
    <location>
        <position position="1"/>
    </location>
</feature>
<accession>A0A0S7ES52</accession>